<dbReference type="Gene3D" id="2.60.120.620">
    <property type="entry name" value="q2cbj1_9rhob like domain"/>
    <property type="match status" value="1"/>
</dbReference>
<proteinExistence type="predicted"/>
<evidence type="ECO:0000313" key="2">
    <source>
        <dbReference type="EMBL" id="KAK9826073.1"/>
    </source>
</evidence>
<dbReference type="Pfam" id="PF05721">
    <property type="entry name" value="PhyH"/>
    <property type="match status" value="1"/>
</dbReference>
<accession>A0AAW1QXK9</accession>
<gene>
    <name evidence="2" type="ORF">WJX74_010549</name>
</gene>
<keyword evidence="3" id="KW-1185">Reference proteome</keyword>
<evidence type="ECO:0000313" key="3">
    <source>
        <dbReference type="Proteomes" id="UP001438707"/>
    </source>
</evidence>
<feature type="region of interest" description="Disordered" evidence="1">
    <location>
        <begin position="304"/>
        <end position="331"/>
    </location>
</feature>
<dbReference type="PANTHER" id="PTHR31630">
    <property type="entry name" value="PHYTANOYL-COA DIOXYGENASE-RELATED-RELATED"/>
    <property type="match status" value="1"/>
</dbReference>
<dbReference type="InterPro" id="IPR008775">
    <property type="entry name" value="Phytyl_CoA_dOase-like"/>
</dbReference>
<comment type="caution">
    <text evidence="2">The sequence shown here is derived from an EMBL/GenBank/DDBJ whole genome shotgun (WGS) entry which is preliminary data.</text>
</comment>
<dbReference type="EMBL" id="JALJOS010000022">
    <property type="protein sequence ID" value="KAK9826073.1"/>
    <property type="molecule type" value="Genomic_DNA"/>
</dbReference>
<evidence type="ECO:0000256" key="1">
    <source>
        <dbReference type="SAM" id="MobiDB-lite"/>
    </source>
</evidence>
<dbReference type="PANTHER" id="PTHR31630:SF6">
    <property type="entry name" value="PHYTANOYL-COA DIOXYGENASE-RELATED"/>
    <property type="match status" value="1"/>
</dbReference>
<reference evidence="2 3" key="1">
    <citation type="journal article" date="2024" name="Nat. Commun.">
        <title>Phylogenomics reveals the evolutionary origins of lichenization in chlorophyte algae.</title>
        <authorList>
            <person name="Puginier C."/>
            <person name="Libourel C."/>
            <person name="Otte J."/>
            <person name="Skaloud P."/>
            <person name="Haon M."/>
            <person name="Grisel S."/>
            <person name="Petersen M."/>
            <person name="Berrin J.G."/>
            <person name="Delaux P.M."/>
            <person name="Dal Grande F."/>
            <person name="Keller J."/>
        </authorList>
    </citation>
    <scope>NUCLEOTIDE SEQUENCE [LARGE SCALE GENOMIC DNA]</scope>
    <source>
        <strain evidence="2 3">SAG 2145</strain>
    </source>
</reference>
<dbReference type="AlphaFoldDB" id="A0AAW1QXK9"/>
<protein>
    <submittedName>
        <fullName evidence="2">Uncharacterized protein</fullName>
    </submittedName>
</protein>
<dbReference type="Proteomes" id="UP001438707">
    <property type="component" value="Unassembled WGS sequence"/>
</dbReference>
<sequence length="374" mass="42603">MAQISRVNSTLYHKALRAALELKENGWAIINDVLTNEECKAYVDGCWDWLESLGTGIKRDDPGTWDDSKWPPTFKGIINTLGVAHQDFVWRVRSHPNVVQVFELLLGTSELLTSFDSINITRPATKAVSTESWLHCDQAPTRRGWVCVQGLVNMVDVSAETTGSLKVRHQSHKGHAQYFGQGEFERRTGTTAEQKAEMRDYYQFTAAERPWWEERYEGMGLPGKAGSMFIWDSRTAHENVSPFPTSDWRHVLYVCYQPRSLAKQQDLEVKQRAYREHRSTTHWPSQNVTLFPTLEEATASYYKDSDGREPAENGQSAQQTKPPWKEVRSRDAVESKRVLELAGMQEYAAHEARNTRGFIQMSEEELASLNAAAS</sequence>
<organism evidence="2 3">
    <name type="scientific">Apatococcus lobatus</name>
    <dbReference type="NCBI Taxonomy" id="904363"/>
    <lineage>
        <taxon>Eukaryota</taxon>
        <taxon>Viridiplantae</taxon>
        <taxon>Chlorophyta</taxon>
        <taxon>core chlorophytes</taxon>
        <taxon>Trebouxiophyceae</taxon>
        <taxon>Chlorellales</taxon>
        <taxon>Chlorellaceae</taxon>
        <taxon>Apatococcus</taxon>
    </lineage>
</organism>
<name>A0AAW1QXK9_9CHLO</name>
<dbReference type="SUPFAM" id="SSF51197">
    <property type="entry name" value="Clavaminate synthase-like"/>
    <property type="match status" value="1"/>
</dbReference>